<keyword evidence="2" id="KW-1133">Transmembrane helix</keyword>
<feature type="transmembrane region" description="Helical" evidence="2">
    <location>
        <begin position="12"/>
        <end position="32"/>
    </location>
</feature>
<reference evidence="4" key="1">
    <citation type="submission" date="2021-09" db="EMBL/GenBank/DDBJ databases">
        <authorList>
            <person name="Wu T."/>
            <person name="Guo S.Z."/>
        </authorList>
    </citation>
    <scope>NUCLEOTIDE SEQUENCE</scope>
    <source>
        <strain evidence="4">RSS-23</strain>
    </source>
</reference>
<dbReference type="RefSeq" id="WP_223627372.1">
    <property type="nucleotide sequence ID" value="NZ_JAIQDJ010000001.1"/>
</dbReference>
<dbReference type="InterPro" id="IPR036291">
    <property type="entry name" value="NAD(P)-bd_dom_sf"/>
</dbReference>
<dbReference type="Pfam" id="PF02719">
    <property type="entry name" value="Polysacc_synt_2"/>
    <property type="match status" value="1"/>
</dbReference>
<evidence type="ECO:0000256" key="2">
    <source>
        <dbReference type="SAM" id="Phobius"/>
    </source>
</evidence>
<feature type="transmembrane region" description="Helical" evidence="2">
    <location>
        <begin position="82"/>
        <end position="103"/>
    </location>
</feature>
<evidence type="ECO:0000256" key="1">
    <source>
        <dbReference type="ARBA" id="ARBA00007430"/>
    </source>
</evidence>
<proteinExistence type="inferred from homology"/>
<keyword evidence="2" id="KW-0472">Membrane</keyword>
<evidence type="ECO:0000313" key="4">
    <source>
        <dbReference type="EMBL" id="MBZ4185685.1"/>
    </source>
</evidence>
<feature type="domain" description="Polysaccharide biosynthesis protein CapD-like" evidence="3">
    <location>
        <begin position="288"/>
        <end position="570"/>
    </location>
</feature>
<dbReference type="SUPFAM" id="SSF51735">
    <property type="entry name" value="NAD(P)-binding Rossmann-fold domains"/>
    <property type="match status" value="2"/>
</dbReference>
<keyword evidence="5" id="KW-1185">Reference proteome</keyword>
<keyword evidence="2" id="KW-0812">Transmembrane</keyword>
<evidence type="ECO:0000259" key="3">
    <source>
        <dbReference type="Pfam" id="PF02719"/>
    </source>
</evidence>
<dbReference type="InterPro" id="IPR051203">
    <property type="entry name" value="Polysaccharide_Synthase-Rel"/>
</dbReference>
<accession>A0ABS7TD37</accession>
<dbReference type="Gene3D" id="3.40.50.720">
    <property type="entry name" value="NAD(P)-binding Rossmann-like Domain"/>
    <property type="match status" value="2"/>
</dbReference>
<feature type="transmembrane region" description="Helical" evidence="2">
    <location>
        <begin position="52"/>
        <end position="70"/>
    </location>
</feature>
<protein>
    <submittedName>
        <fullName evidence="4">Polysaccharide biosynthesis protein</fullName>
    </submittedName>
</protein>
<dbReference type="EMBL" id="JAIQDJ010000001">
    <property type="protein sequence ID" value="MBZ4185685.1"/>
    <property type="molecule type" value="Genomic_DNA"/>
</dbReference>
<dbReference type="Proteomes" id="UP001430290">
    <property type="component" value="Unassembled WGS sequence"/>
</dbReference>
<dbReference type="CDD" id="cd05237">
    <property type="entry name" value="UDP_invert_4-6DH_SDR_e"/>
    <property type="match status" value="1"/>
</dbReference>
<dbReference type="PANTHER" id="PTHR43318:SF1">
    <property type="entry name" value="POLYSACCHARIDE BIOSYNTHESIS PROTEIN EPSC-RELATED"/>
    <property type="match status" value="1"/>
</dbReference>
<dbReference type="Pfam" id="PF13727">
    <property type="entry name" value="CoA_binding_3"/>
    <property type="match status" value="1"/>
</dbReference>
<name>A0ABS7TD37_9GAMM</name>
<dbReference type="InterPro" id="IPR003869">
    <property type="entry name" value="Polysac_CapD-like"/>
</dbReference>
<organism evidence="4 5">
    <name type="scientific">Thermomonas beijingensis</name>
    <dbReference type="NCBI Taxonomy" id="2872701"/>
    <lineage>
        <taxon>Bacteria</taxon>
        <taxon>Pseudomonadati</taxon>
        <taxon>Pseudomonadota</taxon>
        <taxon>Gammaproteobacteria</taxon>
        <taxon>Lysobacterales</taxon>
        <taxon>Lysobacteraceae</taxon>
        <taxon>Thermomonas</taxon>
    </lineage>
</organism>
<gene>
    <name evidence="4" type="ORF">K7B09_05005</name>
</gene>
<dbReference type="PANTHER" id="PTHR43318">
    <property type="entry name" value="UDP-N-ACETYLGLUCOSAMINE 4,6-DEHYDRATASE"/>
    <property type="match status" value="1"/>
</dbReference>
<evidence type="ECO:0000313" key="5">
    <source>
        <dbReference type="Proteomes" id="UP001430290"/>
    </source>
</evidence>
<sequence>MTTRMERLKYRLPRLAVIVHDLVMVWLCWQGLHYLRYAMQPTQLDLVPVSSTVLIVMVAQGLVFWQVGLYRGLWRFASVPDLLNIFKASVLGLLAAVVGLFFYSRLDLVSRSALSLYPFALTILLSTPRLLFRAWKDHRLLQTSVGAERVLILGAGQSGEALVRDLRRTGRYDPIGFLDDAATLRGARMQGLPVLGKIADVARIGRETGAQLLVIAMPSIDASDRRRIIGLCEDSGLPFRMVPKLADILEGRSLPGELKEVAIEDLLGREPHAPDWKAIRGWLGARSVLVTGAGGSIGSELCRQCAKHGAHRIALVEINELALLTTETELRRDFPDITCIPVLGDCGDPAVIRHALRLAEPEAVFHAAAYKQVPLLQQQLREAVRNNVLATDVVARACRDANIGTFVLISTDKAVDPVNVLGASKRLAEMACQALVDARTTRMITVRFGNVLDSAGSVVPLFREQIRRGGPVTVTDPEVTRYFMTIPEACLLILQAASIGAQQAVYTLDMGDPVSIRMLADQMIRLAGKQPGKDIGIEYIGLRSGERLHETLFHADERYSQTQYPDILQATPRAVQPERMDLALKQLREATQAYDLGALELALRDAVPEFNPVESAPDHKAVVVVFPGRRAHQG</sequence>
<comment type="caution">
    <text evidence="4">The sequence shown here is derived from an EMBL/GenBank/DDBJ whole genome shotgun (WGS) entry which is preliminary data.</text>
</comment>
<comment type="similarity">
    <text evidence="1">Belongs to the polysaccharide synthase family.</text>
</comment>